<name>A0ABV9AGJ2_9ACTN</name>
<dbReference type="PROSITE" id="PS00086">
    <property type="entry name" value="CYTOCHROME_P450"/>
    <property type="match status" value="1"/>
</dbReference>
<keyword evidence="2" id="KW-0479">Metal-binding</keyword>
<dbReference type="SUPFAM" id="SSF48264">
    <property type="entry name" value="Cytochrome P450"/>
    <property type="match status" value="1"/>
</dbReference>
<dbReference type="InterPro" id="IPR017972">
    <property type="entry name" value="Cyt_P450_CS"/>
</dbReference>
<gene>
    <name evidence="4" type="ORF">ACFPIH_01275</name>
</gene>
<dbReference type="InterPro" id="IPR036396">
    <property type="entry name" value="Cyt_P450_sf"/>
</dbReference>
<dbReference type="EMBL" id="JBHSFK010000001">
    <property type="protein sequence ID" value="MFC4498159.1"/>
    <property type="molecule type" value="Genomic_DNA"/>
</dbReference>
<protein>
    <submittedName>
        <fullName evidence="4">Cytochrome P450</fullName>
    </submittedName>
</protein>
<evidence type="ECO:0000256" key="1">
    <source>
        <dbReference type="ARBA" id="ARBA00010617"/>
    </source>
</evidence>
<dbReference type="RefSeq" id="WP_381166302.1">
    <property type="nucleotide sequence ID" value="NZ_JBHSFK010000001.1"/>
</dbReference>
<organism evidence="4 5">
    <name type="scientific">Streptomyces vulcanius</name>
    <dbReference type="NCBI Taxonomy" id="1441876"/>
    <lineage>
        <taxon>Bacteria</taxon>
        <taxon>Bacillati</taxon>
        <taxon>Actinomycetota</taxon>
        <taxon>Actinomycetes</taxon>
        <taxon>Kitasatosporales</taxon>
        <taxon>Streptomycetaceae</taxon>
        <taxon>Streptomyces</taxon>
    </lineage>
</organism>
<evidence type="ECO:0000313" key="5">
    <source>
        <dbReference type="Proteomes" id="UP001595839"/>
    </source>
</evidence>
<accession>A0ABV9AGJ2</accession>
<keyword evidence="2" id="KW-0408">Iron</keyword>
<dbReference type="PANTHER" id="PTHR46696:SF1">
    <property type="entry name" value="CYTOCHROME P450 YJIB-RELATED"/>
    <property type="match status" value="1"/>
</dbReference>
<reference evidence="5" key="1">
    <citation type="journal article" date="2019" name="Int. J. Syst. Evol. Microbiol.">
        <title>The Global Catalogue of Microorganisms (GCM) 10K type strain sequencing project: providing services to taxonomists for standard genome sequencing and annotation.</title>
        <authorList>
            <consortium name="The Broad Institute Genomics Platform"/>
            <consortium name="The Broad Institute Genome Sequencing Center for Infectious Disease"/>
            <person name="Wu L."/>
            <person name="Ma J."/>
        </authorList>
    </citation>
    <scope>NUCLEOTIDE SEQUENCE [LARGE SCALE GENOMIC DNA]</scope>
    <source>
        <strain evidence="5">CGMCC 4.7177</strain>
    </source>
</reference>
<evidence type="ECO:0000256" key="2">
    <source>
        <dbReference type="RuleBase" id="RU000461"/>
    </source>
</evidence>
<evidence type="ECO:0000313" key="4">
    <source>
        <dbReference type="EMBL" id="MFC4498159.1"/>
    </source>
</evidence>
<keyword evidence="2" id="KW-0503">Monooxygenase</keyword>
<dbReference type="InterPro" id="IPR002397">
    <property type="entry name" value="Cyt_P450_B"/>
</dbReference>
<proteinExistence type="inferred from homology"/>
<dbReference type="CDD" id="cd20625">
    <property type="entry name" value="CYP164-like"/>
    <property type="match status" value="1"/>
</dbReference>
<keyword evidence="5" id="KW-1185">Reference proteome</keyword>
<keyword evidence="2" id="KW-0560">Oxidoreductase</keyword>
<dbReference type="InterPro" id="IPR001128">
    <property type="entry name" value="Cyt_P450"/>
</dbReference>
<comment type="caution">
    <text evidence="4">The sequence shown here is derived from an EMBL/GenBank/DDBJ whole genome shotgun (WGS) entry which is preliminary data.</text>
</comment>
<dbReference type="PANTHER" id="PTHR46696">
    <property type="entry name" value="P450, PUTATIVE (EUROFUNG)-RELATED"/>
    <property type="match status" value="1"/>
</dbReference>
<sequence length="444" mass="48369">MGTPTSLLRAFRPQVQERLYDFYEELRSADDFFWDRTLSAWIATGHAVVSKAASDPGLSSVRYPDIEAVPEELRPLARVLSRQMLYSDAPDHARLRALISRAFTPRAVETLRGRIFEAVDRIITHAAPTGRMDIVADLARPLPLTIICDLLDVPQQDRPALAAWSEPIAEAIGNSRLDADRNREASQSMTDMLAYFRELLTRHDAPPAPHTLRALVSAQAENTDQDLDELLANCALLLIAGHETTTHFIGNATLALLRHPHAADQLRSRPDLMPAAVEELLRYDAPVQLMLRRARHDLDVAGRTIAEGQTVLLVCGAANRDPAVFPDPHVLDFERPGGRHMAFGHGPHFCLGAALARLEGAIVLEALLTRLPGLRLDSTAPPQWQRSLNFRGLTRLDVAFTPPSDDHDSGTRAMPTDGLQGGPGRVTPAGACPVAPGPGGVAGV</sequence>
<dbReference type="PRINTS" id="PR00385">
    <property type="entry name" value="P450"/>
</dbReference>
<comment type="similarity">
    <text evidence="1 2">Belongs to the cytochrome P450 family.</text>
</comment>
<feature type="region of interest" description="Disordered" evidence="3">
    <location>
        <begin position="401"/>
        <end position="444"/>
    </location>
</feature>
<dbReference type="PRINTS" id="PR00359">
    <property type="entry name" value="BP450"/>
</dbReference>
<dbReference type="Pfam" id="PF00067">
    <property type="entry name" value="p450"/>
    <property type="match status" value="1"/>
</dbReference>
<evidence type="ECO:0000256" key="3">
    <source>
        <dbReference type="SAM" id="MobiDB-lite"/>
    </source>
</evidence>
<keyword evidence="2" id="KW-0349">Heme</keyword>
<dbReference type="Proteomes" id="UP001595839">
    <property type="component" value="Unassembled WGS sequence"/>
</dbReference>
<dbReference type="Gene3D" id="1.10.630.10">
    <property type="entry name" value="Cytochrome P450"/>
    <property type="match status" value="1"/>
</dbReference>